<dbReference type="InterPro" id="IPR012677">
    <property type="entry name" value="Nucleotide-bd_a/b_plait_sf"/>
</dbReference>
<dbReference type="Proteomes" id="UP001479436">
    <property type="component" value="Unassembled WGS sequence"/>
</dbReference>
<dbReference type="InterPro" id="IPR001374">
    <property type="entry name" value="R3H_dom"/>
</dbReference>
<evidence type="ECO:0000256" key="2">
    <source>
        <dbReference type="PROSITE-ProRule" id="PRU00176"/>
    </source>
</evidence>
<dbReference type="EMBL" id="JASJQH010004777">
    <property type="protein sequence ID" value="KAK9753266.1"/>
    <property type="molecule type" value="Genomic_DNA"/>
</dbReference>
<sequence>MSGNNDDLELSFENVMFEDEVQNDSPSPDSETHSETAESPISGKEEEKNGERESSSEGNPEANKIKIEIDPIHGDIITTAIVIKNIPFSVKRDALLSSMLALELPKPYALNYHYDNGAFRGLAFANFKTPEETDQVIAAFNGHDIGGRKLKVEHKRTVMGGVENKKETDKLSVEKPTKKEKLKKGDKKSKSVPTSPMTDSSNLLELIEDPDTREIYNKIVSFRDDMSKEELTIFLSSTPVSKKIIHTLAQRLGMLHKSDVEGNQKCSKVYRKAAPIKTQVLRKQPIPIARSRLSPSPASKFSRSMGDLGQYSPSSRSPFRSSFKLPDGFPSVVPIRQPKGPDLDRNFANRSRKVIVSNLNPTFTLTPAENNT</sequence>
<dbReference type="PANTHER" id="PTHR23003">
    <property type="entry name" value="RNA RECOGNITION MOTIF RRM DOMAIN CONTAINING PROTEIN"/>
    <property type="match status" value="1"/>
</dbReference>
<feature type="domain" description="RRM" evidence="4">
    <location>
        <begin position="79"/>
        <end position="157"/>
    </location>
</feature>
<feature type="compositionally biased region" description="Basic and acidic residues" evidence="3">
    <location>
        <begin position="163"/>
        <end position="179"/>
    </location>
</feature>
<reference evidence="6 7" key="1">
    <citation type="submission" date="2023-04" db="EMBL/GenBank/DDBJ databases">
        <title>Genome of Basidiobolus ranarum AG-B5.</title>
        <authorList>
            <person name="Stajich J.E."/>
            <person name="Carter-House D."/>
            <person name="Gryganskyi A."/>
        </authorList>
    </citation>
    <scope>NUCLEOTIDE SEQUENCE [LARGE SCALE GENOMIC DNA]</scope>
    <source>
        <strain evidence="6 7">AG-B5</strain>
    </source>
</reference>
<keyword evidence="7" id="KW-1185">Reference proteome</keyword>
<dbReference type="Gene3D" id="3.30.70.330">
    <property type="match status" value="1"/>
</dbReference>
<feature type="region of interest" description="Disordered" evidence="3">
    <location>
        <begin position="161"/>
        <end position="203"/>
    </location>
</feature>
<dbReference type="InterPro" id="IPR050374">
    <property type="entry name" value="RRT5_SRSF_SR"/>
</dbReference>
<evidence type="ECO:0000256" key="1">
    <source>
        <dbReference type="ARBA" id="ARBA00022884"/>
    </source>
</evidence>
<dbReference type="InterPro" id="IPR000504">
    <property type="entry name" value="RRM_dom"/>
</dbReference>
<proteinExistence type="predicted"/>
<dbReference type="SUPFAM" id="SSF54928">
    <property type="entry name" value="RNA-binding domain, RBD"/>
    <property type="match status" value="1"/>
</dbReference>
<keyword evidence="6" id="KW-0413">Isomerase</keyword>
<evidence type="ECO:0000256" key="3">
    <source>
        <dbReference type="SAM" id="MobiDB-lite"/>
    </source>
</evidence>
<feature type="compositionally biased region" description="Low complexity" evidence="3">
    <location>
        <begin position="312"/>
        <end position="323"/>
    </location>
</feature>
<dbReference type="SMART" id="SM00360">
    <property type="entry name" value="RRM"/>
    <property type="match status" value="1"/>
</dbReference>
<feature type="region of interest" description="Disordered" evidence="3">
    <location>
        <begin position="291"/>
        <end position="323"/>
    </location>
</feature>
<evidence type="ECO:0000259" key="4">
    <source>
        <dbReference type="PROSITE" id="PS50102"/>
    </source>
</evidence>
<dbReference type="InterPro" id="IPR035979">
    <property type="entry name" value="RBD_domain_sf"/>
</dbReference>
<feature type="compositionally biased region" description="Basic and acidic residues" evidence="3">
    <location>
        <begin position="43"/>
        <end position="55"/>
    </location>
</feature>
<evidence type="ECO:0000313" key="7">
    <source>
        <dbReference type="Proteomes" id="UP001479436"/>
    </source>
</evidence>
<organism evidence="6 7">
    <name type="scientific">Basidiobolus ranarum</name>
    <dbReference type="NCBI Taxonomy" id="34480"/>
    <lineage>
        <taxon>Eukaryota</taxon>
        <taxon>Fungi</taxon>
        <taxon>Fungi incertae sedis</taxon>
        <taxon>Zoopagomycota</taxon>
        <taxon>Entomophthoromycotina</taxon>
        <taxon>Basidiobolomycetes</taxon>
        <taxon>Basidiobolales</taxon>
        <taxon>Basidiobolaceae</taxon>
        <taxon>Basidiobolus</taxon>
    </lineage>
</organism>
<evidence type="ECO:0000313" key="6">
    <source>
        <dbReference type="EMBL" id="KAK9753266.1"/>
    </source>
</evidence>
<dbReference type="InterPro" id="IPR036867">
    <property type="entry name" value="R3H_dom_sf"/>
</dbReference>
<accession>A0ABR2WCQ2</accession>
<dbReference type="PROSITE" id="PS51061">
    <property type="entry name" value="R3H"/>
    <property type="match status" value="1"/>
</dbReference>
<feature type="compositionally biased region" description="Polar residues" evidence="3">
    <location>
        <begin position="191"/>
        <end position="203"/>
    </location>
</feature>
<evidence type="ECO:0000259" key="5">
    <source>
        <dbReference type="PROSITE" id="PS51061"/>
    </source>
</evidence>
<name>A0ABR2WCQ2_9FUNG</name>
<dbReference type="Pfam" id="PF00076">
    <property type="entry name" value="RRM_1"/>
    <property type="match status" value="1"/>
</dbReference>
<gene>
    <name evidence="6" type="primary">PIN4_4</name>
    <name evidence="6" type="ORF">K7432_017976</name>
</gene>
<comment type="caution">
    <text evidence="6">The sequence shown here is derived from an EMBL/GenBank/DDBJ whole genome shotgun (WGS) entry which is preliminary data.</text>
</comment>
<dbReference type="PROSITE" id="PS50102">
    <property type="entry name" value="RRM"/>
    <property type="match status" value="1"/>
</dbReference>
<dbReference type="GO" id="GO:0016853">
    <property type="term" value="F:isomerase activity"/>
    <property type="evidence" value="ECO:0007669"/>
    <property type="project" value="UniProtKB-KW"/>
</dbReference>
<dbReference type="PANTHER" id="PTHR23003:SF17">
    <property type="entry name" value="RNA-BINDING PROTEIN PIN4"/>
    <property type="match status" value="1"/>
</dbReference>
<feature type="compositionally biased region" description="Acidic residues" evidence="3">
    <location>
        <begin position="1"/>
        <end position="22"/>
    </location>
</feature>
<keyword evidence="1 2" id="KW-0694">RNA-binding</keyword>
<feature type="domain" description="R3H" evidence="5">
    <location>
        <begin position="209"/>
        <end position="273"/>
    </location>
</feature>
<protein>
    <submittedName>
        <fullName evidence="6">Peptidyl-prolyl cis-trans isomerase pin4</fullName>
    </submittedName>
</protein>
<dbReference type="Gene3D" id="3.30.1370.50">
    <property type="entry name" value="R3H-like domain"/>
    <property type="match status" value="1"/>
</dbReference>
<feature type="region of interest" description="Disordered" evidence="3">
    <location>
        <begin position="1"/>
        <end position="63"/>
    </location>
</feature>
<feature type="compositionally biased region" description="Polar residues" evidence="3">
    <location>
        <begin position="293"/>
        <end position="302"/>
    </location>
</feature>
<feature type="non-terminal residue" evidence="6">
    <location>
        <position position="372"/>
    </location>
</feature>